<reference evidence="1 2" key="1">
    <citation type="journal article" date="2013" name="Mar. Genomics">
        <title>Expression of sulfatases in Rhodopirellula baltica and the diversity of sulfatases in the genus Rhodopirellula.</title>
        <authorList>
            <person name="Wegner C.E."/>
            <person name="Richter-Heitmann T."/>
            <person name="Klindworth A."/>
            <person name="Klockow C."/>
            <person name="Richter M."/>
            <person name="Achstetter T."/>
            <person name="Glockner F.O."/>
            <person name="Harder J."/>
        </authorList>
    </citation>
    <scope>NUCLEOTIDE SEQUENCE [LARGE SCALE GENOMIC DNA]</scope>
    <source>
        <strain evidence="1 2">WH47</strain>
    </source>
</reference>
<organism evidence="1 2">
    <name type="scientific">Rhodopirellula baltica WH47</name>
    <dbReference type="NCBI Taxonomy" id="991778"/>
    <lineage>
        <taxon>Bacteria</taxon>
        <taxon>Pseudomonadati</taxon>
        <taxon>Planctomycetota</taxon>
        <taxon>Planctomycetia</taxon>
        <taxon>Pirellulales</taxon>
        <taxon>Pirellulaceae</taxon>
        <taxon>Rhodopirellula</taxon>
    </lineage>
</organism>
<protein>
    <submittedName>
        <fullName evidence="1">Uncharacterized protein</fullName>
    </submittedName>
</protein>
<accession>F2AZ83</accession>
<sequence length="40" mass="4980">MYRDDFAKKYSNPHFLQEHSKASSPPKNWFWWKKPPKSQR</sequence>
<evidence type="ECO:0000313" key="1">
    <source>
        <dbReference type="EMBL" id="EGF25028.1"/>
    </source>
</evidence>
<evidence type="ECO:0000313" key="2">
    <source>
        <dbReference type="Proteomes" id="UP000006222"/>
    </source>
</evidence>
<dbReference type="Proteomes" id="UP000006222">
    <property type="component" value="Unassembled WGS sequence"/>
</dbReference>
<dbReference type="EMBL" id="AFAR01000255">
    <property type="protein sequence ID" value="EGF25028.1"/>
    <property type="molecule type" value="Genomic_DNA"/>
</dbReference>
<dbReference type="AlphaFoldDB" id="F2AZ83"/>
<proteinExistence type="predicted"/>
<name>F2AZ83_RHOBT</name>
<comment type="caution">
    <text evidence="1">The sequence shown here is derived from an EMBL/GenBank/DDBJ whole genome shotgun (WGS) entry which is preliminary data.</text>
</comment>
<gene>
    <name evidence="1" type="ORF">RBWH47_05818</name>
</gene>